<protein>
    <recommendedName>
        <fullName evidence="1">AB hydrolase-1 domain-containing protein</fullName>
    </recommendedName>
</protein>
<dbReference type="PANTHER" id="PTHR43194">
    <property type="entry name" value="HYDROLASE ALPHA/BETA FOLD FAMILY"/>
    <property type="match status" value="1"/>
</dbReference>
<dbReference type="OrthoDB" id="2851338at2759"/>
<dbReference type="AlphaFoldDB" id="A0A0F4ZHS9"/>
<evidence type="ECO:0000313" key="2">
    <source>
        <dbReference type="EMBL" id="KKA29755.1"/>
    </source>
</evidence>
<reference evidence="2 3" key="1">
    <citation type="submission" date="2015-03" db="EMBL/GenBank/DDBJ databases">
        <authorList>
            <person name="Radwan O."/>
            <person name="Al-Naeli F.A."/>
            <person name="Rendon G.A."/>
            <person name="Fields C."/>
        </authorList>
    </citation>
    <scope>NUCLEOTIDE SEQUENCE [LARGE SCALE GENOMIC DNA]</scope>
    <source>
        <strain evidence="2">CR-DP1</strain>
    </source>
</reference>
<dbReference type="EMBL" id="LAEV01000701">
    <property type="protein sequence ID" value="KKA29755.1"/>
    <property type="molecule type" value="Genomic_DNA"/>
</dbReference>
<proteinExistence type="predicted"/>
<sequence>MSSSTLTLANGQVIAYHLDSVTPHAPTIILANPLCAAFTVWDHVIPPLTAAGFSVLRYNQPGHGDSTAPKPSACTFASIAAGVHELLDLLKIKSLHAWVGVSMGAATGVVFATAYPGLVNKLVICDTISTAPVHAGQPNLFADRVAAAEKAGTLEPTVTGTMDRWFGQAWLQTHAAEAERIKALMLTTKIEGFAACCGALASETFDLRPLFGKVGASVQEALLVVGEKDADLPVQMKEMRDKVQEGFEKQVELKVIKGAGHVCFVDGLEEYLSVVVPFLQA</sequence>
<accession>A0A0F4ZHS9</accession>
<evidence type="ECO:0000259" key="1">
    <source>
        <dbReference type="Pfam" id="PF00561"/>
    </source>
</evidence>
<organism evidence="2 3">
    <name type="scientific">Thielaviopsis punctulata</name>
    <dbReference type="NCBI Taxonomy" id="72032"/>
    <lineage>
        <taxon>Eukaryota</taxon>
        <taxon>Fungi</taxon>
        <taxon>Dikarya</taxon>
        <taxon>Ascomycota</taxon>
        <taxon>Pezizomycotina</taxon>
        <taxon>Sordariomycetes</taxon>
        <taxon>Hypocreomycetidae</taxon>
        <taxon>Microascales</taxon>
        <taxon>Ceratocystidaceae</taxon>
        <taxon>Thielaviopsis</taxon>
    </lineage>
</organism>
<dbReference type="InterPro" id="IPR050228">
    <property type="entry name" value="Carboxylesterase_BioH"/>
</dbReference>
<name>A0A0F4ZHS9_9PEZI</name>
<dbReference type="Pfam" id="PF00561">
    <property type="entry name" value="Abhydrolase_1"/>
    <property type="match status" value="1"/>
</dbReference>
<evidence type="ECO:0000313" key="3">
    <source>
        <dbReference type="Proteomes" id="UP000033483"/>
    </source>
</evidence>
<dbReference type="PRINTS" id="PR00111">
    <property type="entry name" value="ABHYDROLASE"/>
</dbReference>
<keyword evidence="3" id="KW-1185">Reference proteome</keyword>
<comment type="caution">
    <text evidence="2">The sequence shown here is derived from an EMBL/GenBank/DDBJ whole genome shotgun (WGS) entry which is preliminary data.</text>
</comment>
<dbReference type="InterPro" id="IPR029058">
    <property type="entry name" value="AB_hydrolase_fold"/>
</dbReference>
<dbReference type="Gene3D" id="3.40.50.1820">
    <property type="entry name" value="alpha/beta hydrolase"/>
    <property type="match status" value="1"/>
</dbReference>
<dbReference type="SUPFAM" id="SSF53474">
    <property type="entry name" value="alpha/beta-Hydrolases"/>
    <property type="match status" value="1"/>
</dbReference>
<dbReference type="PANTHER" id="PTHR43194:SF2">
    <property type="entry name" value="PEROXISOMAL MEMBRANE PROTEIN LPX1"/>
    <property type="match status" value="1"/>
</dbReference>
<gene>
    <name evidence="2" type="ORF">TD95_004511</name>
</gene>
<dbReference type="InterPro" id="IPR000073">
    <property type="entry name" value="AB_hydrolase_1"/>
</dbReference>
<feature type="domain" description="AB hydrolase-1" evidence="1">
    <location>
        <begin position="26"/>
        <end position="267"/>
    </location>
</feature>
<dbReference type="Proteomes" id="UP000033483">
    <property type="component" value="Unassembled WGS sequence"/>
</dbReference>